<dbReference type="Proteomes" id="UP000830768">
    <property type="component" value="Chromosome 10"/>
</dbReference>
<proteinExistence type="predicted"/>
<gene>
    <name evidence="1" type="ORF">LCI18_012070</name>
</gene>
<accession>A0ACD3ZIS4</accession>
<protein>
    <submittedName>
        <fullName evidence="1">Uncharacterized protein</fullName>
    </submittedName>
</protein>
<organism evidence="1 2">
    <name type="scientific">Fusarium solani subsp. cucurbitae</name>
    <name type="common">Neocosmosporum cucurbitae</name>
    <dbReference type="NCBI Taxonomy" id="2747967"/>
    <lineage>
        <taxon>Eukaryota</taxon>
        <taxon>Fungi</taxon>
        <taxon>Dikarya</taxon>
        <taxon>Ascomycota</taxon>
        <taxon>Pezizomycotina</taxon>
        <taxon>Sordariomycetes</taxon>
        <taxon>Hypocreomycetidae</taxon>
        <taxon>Hypocreales</taxon>
        <taxon>Nectriaceae</taxon>
        <taxon>Fusarium</taxon>
        <taxon>Fusarium solani species complex</taxon>
    </lineage>
</organism>
<keyword evidence="2" id="KW-1185">Reference proteome</keyword>
<name>A0ACD3ZIS4_FUSSC</name>
<evidence type="ECO:0000313" key="1">
    <source>
        <dbReference type="EMBL" id="UPL01136.1"/>
    </source>
</evidence>
<evidence type="ECO:0000313" key="2">
    <source>
        <dbReference type="Proteomes" id="UP000830768"/>
    </source>
</evidence>
<sequence length="488" mass="54467">MALLQISEGDHLAGLGVDKDSSTVSWDARNRFREAIEGYIRKATCGAEVDREVLPFLHVALGCLDFHTEYQSRLIENQSSQKMEAAWQLVFDTILIKIDDKLTLKSIIAPRNPSFAQDLTPDPSPFSGCGVAQQAMSNNGNGFKPQSAEEFWACLETFHKSYARVVKDRSTKSGDETPRRVRIAVIDTGVDFGHVGIADAKEKGRIREEWCRSWIGTDSKDEDDELHGTNCAYLLHKSVLEADIYRKGVQSECCEVLRSQEYSQVTQQAIENAVSKWDVDIISMSFGLTRPASQDDGDPVKGRSGLETYNNIVHEIEAAIRKASPRLMFAAASNSEKNGPRAFPARDNPYVICVHASEGNGQDGGINPEMVSGFNFLTLGIGLELIKRENLVKKGRSLATYKRVVKSGTSFATPIAAGIAATVLDLAVRRGEIDERAVEKLKRPEGMEKVLRLISTPEGDVRDRMYYMAPWLHWKPGWEQEERRRRRA</sequence>
<dbReference type="EMBL" id="CP090038">
    <property type="protein sequence ID" value="UPL01136.1"/>
    <property type="molecule type" value="Genomic_DNA"/>
</dbReference>
<reference evidence="1" key="1">
    <citation type="submission" date="2021-11" db="EMBL/GenBank/DDBJ databases">
        <title>Fusarium solani-melongenae Genome sequencing and assembly.</title>
        <authorList>
            <person name="Xie S."/>
            <person name="Huang L."/>
            <person name="Zhang X."/>
        </authorList>
    </citation>
    <scope>NUCLEOTIDE SEQUENCE</scope>
    <source>
        <strain evidence="1">CRI 24-3</strain>
    </source>
</reference>